<sequence length="216" mass="24903">MRWELERVRRNLKRLEKELPRQNSVRRTSYTAYLWYAFKLGYNRAAETIIEQIIRDEDKPLRKDKPTETPDFLGFDGTDVTRDFAVIDELLEATVNMTRNDTNSEDDECGASIPIPSILSISTTPSTRSMAKLALNNPQTPGRFVKTPCLSQAIDKQQLRKRPKQICKTSQASKYEMEREEEIASVQQKVQDHQLIQMQCSITVPRKCLAMKSYAA</sequence>
<dbReference type="Proteomes" id="UP000078200">
    <property type="component" value="Unassembled WGS sequence"/>
</dbReference>
<evidence type="ECO:0000313" key="2">
    <source>
        <dbReference type="Proteomes" id="UP000078200"/>
    </source>
</evidence>
<protein>
    <submittedName>
        <fullName evidence="1">Uncharacterized protein</fullName>
    </submittedName>
</protein>
<dbReference type="VEuPathDB" id="VectorBase:GAUT031492"/>
<name>A0A1A9VB02_GLOAU</name>
<reference evidence="1" key="1">
    <citation type="submission" date="2020-05" db="UniProtKB">
        <authorList>
            <consortium name="EnsemblMetazoa"/>
        </authorList>
    </citation>
    <scope>IDENTIFICATION</scope>
    <source>
        <strain evidence="1">TTRI</strain>
    </source>
</reference>
<keyword evidence="2" id="KW-1185">Reference proteome</keyword>
<dbReference type="STRING" id="7395.A0A1A9VB02"/>
<accession>A0A1A9VB02</accession>
<dbReference type="EnsemblMetazoa" id="GAUT031492-RA">
    <property type="protein sequence ID" value="GAUT031492-PA"/>
    <property type="gene ID" value="GAUT031492"/>
</dbReference>
<proteinExistence type="predicted"/>
<dbReference type="AlphaFoldDB" id="A0A1A9VB02"/>
<organism evidence="1 2">
    <name type="scientific">Glossina austeni</name>
    <name type="common">Savannah tsetse fly</name>
    <dbReference type="NCBI Taxonomy" id="7395"/>
    <lineage>
        <taxon>Eukaryota</taxon>
        <taxon>Metazoa</taxon>
        <taxon>Ecdysozoa</taxon>
        <taxon>Arthropoda</taxon>
        <taxon>Hexapoda</taxon>
        <taxon>Insecta</taxon>
        <taxon>Pterygota</taxon>
        <taxon>Neoptera</taxon>
        <taxon>Endopterygota</taxon>
        <taxon>Diptera</taxon>
        <taxon>Brachycera</taxon>
        <taxon>Muscomorpha</taxon>
        <taxon>Hippoboscoidea</taxon>
        <taxon>Glossinidae</taxon>
        <taxon>Glossina</taxon>
    </lineage>
</organism>
<evidence type="ECO:0000313" key="1">
    <source>
        <dbReference type="EnsemblMetazoa" id="GAUT031492-PA"/>
    </source>
</evidence>